<feature type="domain" description="GGDEF" evidence="6">
    <location>
        <begin position="391"/>
        <end position="523"/>
    </location>
</feature>
<comment type="catalytic activity">
    <reaction evidence="3">
        <text>2 GTP = 3',3'-c-di-GMP + 2 diphosphate</text>
        <dbReference type="Rhea" id="RHEA:24898"/>
        <dbReference type="ChEBI" id="CHEBI:33019"/>
        <dbReference type="ChEBI" id="CHEBI:37565"/>
        <dbReference type="ChEBI" id="CHEBI:58805"/>
        <dbReference type="EC" id="2.7.7.65"/>
    </reaction>
</comment>
<evidence type="ECO:0000259" key="6">
    <source>
        <dbReference type="PROSITE" id="PS50887"/>
    </source>
</evidence>
<feature type="transmembrane region" description="Helical" evidence="5">
    <location>
        <begin position="331"/>
        <end position="351"/>
    </location>
</feature>
<dbReference type="InterPro" id="IPR029787">
    <property type="entry name" value="Nucleotide_cyclase"/>
</dbReference>
<dbReference type="RefSeq" id="WP_213173655.1">
    <property type="nucleotide sequence ID" value="NZ_JAGQFT020000006.1"/>
</dbReference>
<reference evidence="7 8" key="1">
    <citation type="journal article" date="2021" name="Microbiol. Resour. Announc.">
        <title>Draft Genome Sequence of Coralloluteibacterium stylophorae LMG 29479T.</title>
        <authorList>
            <person name="Karlyshev A.V."/>
            <person name="Kudryashova E.B."/>
            <person name="Ariskina E.V."/>
            <person name="Conroy A.P."/>
            <person name="Abidueva E.Y."/>
        </authorList>
    </citation>
    <scope>NUCLEOTIDE SEQUENCE [LARGE SCALE GENOMIC DNA]</scope>
    <source>
        <strain evidence="7 8">LMG 29479</strain>
    </source>
</reference>
<comment type="cofactor">
    <cofactor evidence="1">
        <name>Mg(2+)</name>
        <dbReference type="ChEBI" id="CHEBI:18420"/>
    </cofactor>
</comment>
<dbReference type="InterPro" id="IPR050469">
    <property type="entry name" value="Diguanylate_Cyclase"/>
</dbReference>
<dbReference type="Proteomes" id="UP000675747">
    <property type="component" value="Unassembled WGS sequence"/>
</dbReference>
<proteinExistence type="predicted"/>
<dbReference type="PANTHER" id="PTHR45138:SF9">
    <property type="entry name" value="DIGUANYLATE CYCLASE DGCM-RELATED"/>
    <property type="match status" value="1"/>
</dbReference>
<evidence type="ECO:0000256" key="4">
    <source>
        <dbReference type="SAM" id="MobiDB-lite"/>
    </source>
</evidence>
<dbReference type="SUPFAM" id="SSF55073">
    <property type="entry name" value="Nucleotide cyclase"/>
    <property type="match status" value="1"/>
</dbReference>
<dbReference type="InterPro" id="IPR000160">
    <property type="entry name" value="GGDEF_dom"/>
</dbReference>
<keyword evidence="5" id="KW-0472">Membrane</keyword>
<dbReference type="EMBL" id="JAGQFT020000006">
    <property type="protein sequence ID" value="MBS7457501.1"/>
    <property type="molecule type" value="Genomic_DNA"/>
</dbReference>
<feature type="transmembrane region" description="Helical" evidence="5">
    <location>
        <begin position="264"/>
        <end position="285"/>
    </location>
</feature>
<dbReference type="Pfam" id="PF07695">
    <property type="entry name" value="7TMR-DISM_7TM"/>
    <property type="match status" value="1"/>
</dbReference>
<feature type="region of interest" description="Disordered" evidence="4">
    <location>
        <begin position="519"/>
        <end position="539"/>
    </location>
</feature>
<dbReference type="Pfam" id="PF00990">
    <property type="entry name" value="GGDEF"/>
    <property type="match status" value="1"/>
</dbReference>
<dbReference type="NCBIfam" id="TIGR00254">
    <property type="entry name" value="GGDEF"/>
    <property type="match status" value="1"/>
</dbReference>
<evidence type="ECO:0000256" key="5">
    <source>
        <dbReference type="SAM" id="Phobius"/>
    </source>
</evidence>
<keyword evidence="5" id="KW-0812">Transmembrane</keyword>
<keyword evidence="8" id="KW-1185">Reference proteome</keyword>
<dbReference type="FunFam" id="3.30.70.270:FF:000001">
    <property type="entry name" value="Diguanylate cyclase domain protein"/>
    <property type="match status" value="1"/>
</dbReference>
<dbReference type="GO" id="GO:0005886">
    <property type="term" value="C:plasma membrane"/>
    <property type="evidence" value="ECO:0007669"/>
    <property type="project" value="TreeGrafter"/>
</dbReference>
<dbReference type="CDD" id="cd01949">
    <property type="entry name" value="GGDEF"/>
    <property type="match status" value="1"/>
</dbReference>
<dbReference type="AlphaFoldDB" id="A0AAP2G0D3"/>
<dbReference type="PROSITE" id="PS50887">
    <property type="entry name" value="GGDEF"/>
    <property type="match status" value="1"/>
</dbReference>
<dbReference type="EC" id="2.7.7.65" evidence="2"/>
<feature type="transmembrane region" description="Helical" evidence="5">
    <location>
        <begin position="292"/>
        <end position="311"/>
    </location>
</feature>
<dbReference type="SMART" id="SM00267">
    <property type="entry name" value="GGDEF"/>
    <property type="match status" value="1"/>
</dbReference>
<evidence type="ECO:0000256" key="1">
    <source>
        <dbReference type="ARBA" id="ARBA00001946"/>
    </source>
</evidence>
<keyword evidence="5" id="KW-1133">Transmembrane helix</keyword>
<evidence type="ECO:0000256" key="3">
    <source>
        <dbReference type="ARBA" id="ARBA00034247"/>
    </source>
</evidence>
<dbReference type="InterPro" id="IPR043128">
    <property type="entry name" value="Rev_trsase/Diguanyl_cyclase"/>
</dbReference>
<dbReference type="GO" id="GO:0043709">
    <property type="term" value="P:cell adhesion involved in single-species biofilm formation"/>
    <property type="evidence" value="ECO:0007669"/>
    <property type="project" value="TreeGrafter"/>
</dbReference>
<evidence type="ECO:0000256" key="2">
    <source>
        <dbReference type="ARBA" id="ARBA00012528"/>
    </source>
</evidence>
<feature type="transmembrane region" description="Helical" evidence="5">
    <location>
        <begin position="239"/>
        <end position="258"/>
    </location>
</feature>
<feature type="transmembrane region" description="Helical" evidence="5">
    <location>
        <begin position="170"/>
        <end position="186"/>
    </location>
</feature>
<sequence length="539" mass="56253">MASTACAAEFGGRWRPVGGDGAWTRFDPESGARLPRSATGIAIVLEPPRTGWPPGHVLEVRGLGFGTLALHRPDGSDLRLHPLDVDARAWRGHGRLGLPLERVDAHAPLELTLAPLRSLPPAPAFALVAADAFAARDAAWLAWASACFGVMLAMLVMALVFAVLLRDATFLWYALYLGGYLVIQLLETGYAAHPLHWRLLAEAPFAWGRPATLLSLVAATAFLIRFADLRERAPGMRRALQAYMLAVAAFGAAALLPFETVVRQLGLVVNLLLVAGGPLLLAAAVRAWRRGAATGAIFALGWTPLLVATALDSAQAFAGGAAQARLGDAVLGLAAFEALVFSAGLAVHAGAMRRQRDLARRLADTDGLTGLLSRRALLERLEALLAAAPAPGVAVLFVDLDDFKRINDRFGHAAGDLALRRVADVLRASLRAADLAGRYGGEELVACIAATDAPGAEAVAERIRARVEALVLPAPNAAMHLTVSIGVGLAAPGEGAEALLARADSAMYAAKAGGRNRVQPMRTAGVSGPGLDTGRAASG</sequence>
<protein>
    <recommendedName>
        <fullName evidence="2">diguanylate cyclase</fullName>
        <ecNumber evidence="2">2.7.7.65</ecNumber>
    </recommendedName>
</protein>
<gene>
    <name evidence="7" type="ORF">KB893_010180</name>
</gene>
<dbReference type="InterPro" id="IPR011623">
    <property type="entry name" value="7TMR_DISM_rcpt_extracell_dom1"/>
</dbReference>
<organism evidence="7 8">
    <name type="scientific">Coralloluteibacterium stylophorae</name>
    <dbReference type="NCBI Taxonomy" id="1776034"/>
    <lineage>
        <taxon>Bacteria</taxon>
        <taxon>Pseudomonadati</taxon>
        <taxon>Pseudomonadota</taxon>
        <taxon>Gammaproteobacteria</taxon>
        <taxon>Lysobacterales</taxon>
        <taxon>Lysobacteraceae</taxon>
        <taxon>Coralloluteibacterium</taxon>
    </lineage>
</organism>
<evidence type="ECO:0000313" key="8">
    <source>
        <dbReference type="Proteomes" id="UP000675747"/>
    </source>
</evidence>
<dbReference type="GO" id="GO:1902201">
    <property type="term" value="P:negative regulation of bacterial-type flagellum-dependent cell motility"/>
    <property type="evidence" value="ECO:0007669"/>
    <property type="project" value="TreeGrafter"/>
</dbReference>
<dbReference type="GO" id="GO:0052621">
    <property type="term" value="F:diguanylate cyclase activity"/>
    <property type="evidence" value="ECO:0007669"/>
    <property type="project" value="UniProtKB-EC"/>
</dbReference>
<feature type="transmembrane region" description="Helical" evidence="5">
    <location>
        <begin position="140"/>
        <end position="163"/>
    </location>
</feature>
<feature type="transmembrane region" description="Helical" evidence="5">
    <location>
        <begin position="206"/>
        <end position="227"/>
    </location>
</feature>
<accession>A0AAP2G0D3</accession>
<dbReference type="PANTHER" id="PTHR45138">
    <property type="entry name" value="REGULATORY COMPONENTS OF SENSORY TRANSDUCTION SYSTEM"/>
    <property type="match status" value="1"/>
</dbReference>
<dbReference type="Gene3D" id="3.30.70.270">
    <property type="match status" value="1"/>
</dbReference>
<evidence type="ECO:0000313" key="7">
    <source>
        <dbReference type="EMBL" id="MBS7457501.1"/>
    </source>
</evidence>
<name>A0AAP2G0D3_9GAMM</name>
<comment type="caution">
    <text evidence="7">The sequence shown here is derived from an EMBL/GenBank/DDBJ whole genome shotgun (WGS) entry which is preliminary data.</text>
</comment>